<evidence type="ECO:0000313" key="1">
    <source>
        <dbReference type="EMBL" id="GAA4006756.1"/>
    </source>
</evidence>
<keyword evidence="2" id="KW-1185">Reference proteome</keyword>
<evidence type="ECO:0008006" key="3">
    <source>
        <dbReference type="Google" id="ProtNLM"/>
    </source>
</evidence>
<dbReference type="EMBL" id="BAAAZX010000016">
    <property type="protein sequence ID" value="GAA4006756.1"/>
    <property type="molecule type" value="Genomic_DNA"/>
</dbReference>
<protein>
    <recommendedName>
        <fullName evidence="3">Anti-sigma factor</fullName>
    </recommendedName>
</protein>
<reference evidence="2" key="1">
    <citation type="journal article" date="2019" name="Int. J. Syst. Evol. Microbiol.">
        <title>The Global Catalogue of Microorganisms (GCM) 10K type strain sequencing project: providing services to taxonomists for standard genome sequencing and annotation.</title>
        <authorList>
            <consortium name="The Broad Institute Genomics Platform"/>
            <consortium name="The Broad Institute Genome Sequencing Center for Infectious Disease"/>
            <person name="Wu L."/>
            <person name="Ma J."/>
        </authorList>
    </citation>
    <scope>NUCLEOTIDE SEQUENCE [LARGE SCALE GENOMIC DNA]</scope>
    <source>
        <strain evidence="2">JCM 16924</strain>
    </source>
</reference>
<gene>
    <name evidence="1" type="ORF">GCM10022232_53340</name>
</gene>
<name>A0ABP7S5C0_9ACTN</name>
<dbReference type="RefSeq" id="WP_266435086.1">
    <property type="nucleotide sequence ID" value="NZ_BAAAZX010000016.1"/>
</dbReference>
<comment type="caution">
    <text evidence="1">The sequence shown here is derived from an EMBL/GenBank/DDBJ whole genome shotgun (WGS) entry which is preliminary data.</text>
</comment>
<evidence type="ECO:0000313" key="2">
    <source>
        <dbReference type="Proteomes" id="UP001500456"/>
    </source>
</evidence>
<sequence length="71" mass="7939">MATTGTSNHPQQPTDTYTRLAHLLRAPAPSREALLDQVYEELLTRESRAYAAGWTDALTEARRARPGRRSS</sequence>
<dbReference type="Proteomes" id="UP001500456">
    <property type="component" value="Unassembled WGS sequence"/>
</dbReference>
<organism evidence="1 2">
    <name type="scientific">Streptomyces plumbiresistens</name>
    <dbReference type="NCBI Taxonomy" id="511811"/>
    <lineage>
        <taxon>Bacteria</taxon>
        <taxon>Bacillati</taxon>
        <taxon>Actinomycetota</taxon>
        <taxon>Actinomycetes</taxon>
        <taxon>Kitasatosporales</taxon>
        <taxon>Streptomycetaceae</taxon>
        <taxon>Streptomyces</taxon>
    </lineage>
</organism>
<accession>A0ABP7S5C0</accession>
<proteinExistence type="predicted"/>